<evidence type="ECO:0000256" key="1">
    <source>
        <dbReference type="SAM" id="MobiDB-lite"/>
    </source>
</evidence>
<evidence type="ECO:0000313" key="2">
    <source>
        <dbReference type="EnsemblMetazoa" id="CLYHEMP002254.2"/>
    </source>
</evidence>
<feature type="compositionally biased region" description="Polar residues" evidence="1">
    <location>
        <begin position="283"/>
        <end position="303"/>
    </location>
</feature>
<dbReference type="SUPFAM" id="SSF54236">
    <property type="entry name" value="Ubiquitin-like"/>
    <property type="match status" value="1"/>
</dbReference>
<evidence type="ECO:0008006" key="4">
    <source>
        <dbReference type="Google" id="ProtNLM"/>
    </source>
</evidence>
<dbReference type="InterPro" id="IPR029071">
    <property type="entry name" value="Ubiquitin-like_domsf"/>
</dbReference>
<dbReference type="EnsemblMetazoa" id="CLYHEMT002254.2">
    <property type="protein sequence ID" value="CLYHEMP002254.2"/>
    <property type="gene ID" value="CLYHEMG002254"/>
</dbReference>
<feature type="region of interest" description="Disordered" evidence="1">
    <location>
        <begin position="35"/>
        <end position="303"/>
    </location>
</feature>
<feature type="compositionally biased region" description="Low complexity" evidence="1">
    <location>
        <begin position="235"/>
        <end position="247"/>
    </location>
</feature>
<feature type="compositionally biased region" description="Low complexity" evidence="1">
    <location>
        <begin position="45"/>
        <end position="54"/>
    </location>
</feature>
<dbReference type="Proteomes" id="UP000594262">
    <property type="component" value="Unplaced"/>
</dbReference>
<feature type="compositionally biased region" description="Basic and acidic residues" evidence="1">
    <location>
        <begin position="102"/>
        <end position="113"/>
    </location>
</feature>
<feature type="compositionally biased region" description="Low complexity" evidence="1">
    <location>
        <begin position="85"/>
        <end position="101"/>
    </location>
</feature>
<keyword evidence="3" id="KW-1185">Reference proteome</keyword>
<protein>
    <recommendedName>
        <fullName evidence="4">Ubiquitin-like domain-containing protein</fullName>
    </recommendedName>
</protein>
<organism evidence="2 3">
    <name type="scientific">Clytia hemisphaerica</name>
    <dbReference type="NCBI Taxonomy" id="252671"/>
    <lineage>
        <taxon>Eukaryota</taxon>
        <taxon>Metazoa</taxon>
        <taxon>Cnidaria</taxon>
        <taxon>Hydrozoa</taxon>
        <taxon>Hydroidolina</taxon>
        <taxon>Leptothecata</taxon>
        <taxon>Obeliida</taxon>
        <taxon>Clytiidae</taxon>
        <taxon>Clytia</taxon>
    </lineage>
</organism>
<name>A0A7M5WIN4_9CNID</name>
<accession>A0A7M5WIN4</accession>
<feature type="compositionally biased region" description="Polar residues" evidence="1">
    <location>
        <begin position="127"/>
        <end position="170"/>
    </location>
</feature>
<proteinExistence type="predicted"/>
<sequence>MGEVNFYLAKFESFKLIFETNDVCPSSPAIHTSKLTISPAESLDPSTPISNSPKPSIPPDSPEMLIPKELAYSPKLSNRPAKLPDSSSLTSDSPDSSISMSDSKEPLSLKEDTAELSNHPAKLPDLSNLTSGSPDPSIPMSDSTEPLSLNEDTIELSNRQGKSSDPSTLTLGPPNPSMSLSDSPEPLNPIVLSPSSAPSDKSIPPVDLPELSNSKVDSPEPSVPLESQPESSILSADPSNPASDSPKPSIPSADSLKHSIPPSDSPEPSIPASDSPDPSIPSTKLSIQPTDSPEMMDSQTSSTQYTEEIMKVVLKYNHEMNVLDVKKAIEEKYSIRWFHIELSFNGKLINDNENMFELFVKSNPTSRDDLLCLHVSVVRRPFPIRVMMDYEEDSVFEVEVEEDDTIEKVKERITKLKEFDFEFELDIDICEYLKDSSKVQDYKLEPQTRNPLRKEI</sequence>
<evidence type="ECO:0000313" key="3">
    <source>
        <dbReference type="Proteomes" id="UP000594262"/>
    </source>
</evidence>
<dbReference type="AlphaFoldDB" id="A0A7M5WIN4"/>
<feature type="compositionally biased region" description="Low complexity" evidence="1">
    <location>
        <begin position="270"/>
        <end position="282"/>
    </location>
</feature>
<reference evidence="2" key="1">
    <citation type="submission" date="2021-01" db="UniProtKB">
        <authorList>
            <consortium name="EnsemblMetazoa"/>
        </authorList>
    </citation>
    <scope>IDENTIFICATION</scope>
</reference>
<dbReference type="CDD" id="cd17039">
    <property type="entry name" value="Ubl_ubiquitin_like"/>
    <property type="match status" value="1"/>
</dbReference>